<gene>
    <name evidence="1" type="ORF">BU25DRAFT_387340</name>
</gene>
<evidence type="ECO:0000313" key="2">
    <source>
        <dbReference type="Proteomes" id="UP000799754"/>
    </source>
</evidence>
<proteinExistence type="predicted"/>
<reference evidence="1" key="1">
    <citation type="journal article" date="2020" name="Stud. Mycol.">
        <title>101 Dothideomycetes genomes: a test case for predicting lifestyles and emergence of pathogens.</title>
        <authorList>
            <person name="Haridas S."/>
            <person name="Albert R."/>
            <person name="Binder M."/>
            <person name="Bloem J."/>
            <person name="Labutti K."/>
            <person name="Salamov A."/>
            <person name="Andreopoulos B."/>
            <person name="Baker S."/>
            <person name="Barry K."/>
            <person name="Bills G."/>
            <person name="Bluhm B."/>
            <person name="Cannon C."/>
            <person name="Castanera R."/>
            <person name="Culley D."/>
            <person name="Daum C."/>
            <person name="Ezra D."/>
            <person name="Gonzalez J."/>
            <person name="Henrissat B."/>
            <person name="Kuo A."/>
            <person name="Liang C."/>
            <person name="Lipzen A."/>
            <person name="Lutzoni F."/>
            <person name="Magnuson J."/>
            <person name="Mondo S."/>
            <person name="Nolan M."/>
            <person name="Ohm R."/>
            <person name="Pangilinan J."/>
            <person name="Park H.-J."/>
            <person name="Ramirez L."/>
            <person name="Alfaro M."/>
            <person name="Sun H."/>
            <person name="Tritt A."/>
            <person name="Yoshinaga Y."/>
            <person name="Zwiers L.-H."/>
            <person name="Turgeon B."/>
            <person name="Goodwin S."/>
            <person name="Spatafora J."/>
            <person name="Crous P."/>
            <person name="Grigoriev I."/>
        </authorList>
    </citation>
    <scope>NUCLEOTIDE SEQUENCE</scope>
    <source>
        <strain evidence="1">CBS 525.71</strain>
    </source>
</reference>
<protein>
    <submittedName>
        <fullName evidence="1">Uncharacterized protein</fullName>
    </submittedName>
</protein>
<comment type="caution">
    <text evidence="1">The sequence shown here is derived from an EMBL/GenBank/DDBJ whole genome shotgun (WGS) entry which is preliminary data.</text>
</comment>
<accession>A0ACB6S9R5</accession>
<organism evidence="1 2">
    <name type="scientific">Macroventuria anomochaeta</name>
    <dbReference type="NCBI Taxonomy" id="301207"/>
    <lineage>
        <taxon>Eukaryota</taxon>
        <taxon>Fungi</taxon>
        <taxon>Dikarya</taxon>
        <taxon>Ascomycota</taxon>
        <taxon>Pezizomycotina</taxon>
        <taxon>Dothideomycetes</taxon>
        <taxon>Pleosporomycetidae</taxon>
        <taxon>Pleosporales</taxon>
        <taxon>Pleosporineae</taxon>
        <taxon>Didymellaceae</taxon>
        <taxon>Macroventuria</taxon>
    </lineage>
</organism>
<evidence type="ECO:0000313" key="1">
    <source>
        <dbReference type="EMBL" id="KAF2630267.1"/>
    </source>
</evidence>
<keyword evidence="2" id="KW-1185">Reference proteome</keyword>
<name>A0ACB6S9R5_9PLEO</name>
<dbReference type="EMBL" id="MU006707">
    <property type="protein sequence ID" value="KAF2630267.1"/>
    <property type="molecule type" value="Genomic_DNA"/>
</dbReference>
<sequence>MAPFVPTLKDIETARAILTSVRLPNELALCILDKAHYWMEVDTSSKEHVILVDGTWSLDYPVAYPYLYVPAYQWPHAQHRKIREIAFTVVSHDQGWTTEDTQGTHQTSSWFEVSIIRPKGASSSRRHHLQPGLRRLREMNVRGEIVEGVRAASDIMHSTGMVDLVRRPLSAMEPQRLHCTEMMQVKPQGVKEGEYAWYLQGNEVAREKSVFEGEMVKQYSVTWGCKHNPVQSTSEGAGSGEGFIDTLKRDDFICVWARAKRRGWENHIHGVRMVIRYMI</sequence>
<dbReference type="Proteomes" id="UP000799754">
    <property type="component" value="Unassembled WGS sequence"/>
</dbReference>